<dbReference type="GeneID" id="92903114"/>
<protein>
    <submittedName>
        <fullName evidence="2">Reactive intermediate/imine deaminase</fullName>
    </submittedName>
    <submittedName>
        <fullName evidence="3">RidA family protein</fullName>
    </submittedName>
</protein>
<dbReference type="FunFam" id="3.30.1330.40:FF:000001">
    <property type="entry name" value="L-PSP family endoribonuclease"/>
    <property type="match status" value="1"/>
</dbReference>
<dbReference type="Pfam" id="PF01042">
    <property type="entry name" value="Ribonuc_L-PSP"/>
    <property type="match status" value="1"/>
</dbReference>
<dbReference type="InterPro" id="IPR035959">
    <property type="entry name" value="RutC-like_sf"/>
</dbReference>
<name>A0A0X8FB00_9LACT</name>
<dbReference type="Proteomes" id="UP000234239">
    <property type="component" value="Unassembled WGS sequence"/>
</dbReference>
<dbReference type="Gene3D" id="3.30.1330.40">
    <property type="entry name" value="RutC-like"/>
    <property type="match status" value="1"/>
</dbReference>
<dbReference type="OrthoDB" id="9803101at2"/>
<comment type="similarity">
    <text evidence="1">Belongs to the RutC family.</text>
</comment>
<dbReference type="Proteomes" id="UP000069912">
    <property type="component" value="Chromosome"/>
</dbReference>
<reference evidence="4" key="2">
    <citation type="submission" date="2016-01" db="EMBL/GenBank/DDBJ databases">
        <title>Six Aerococcus type strain genome sequencing and assembly using PacBio and Illumina Hiseq.</title>
        <authorList>
            <person name="Carkaci D."/>
            <person name="Dargis R."/>
            <person name="Nielsen X.C."/>
            <person name="Skovgaard O."/>
            <person name="Fuursted K."/>
            <person name="Christensen J.J."/>
        </authorList>
    </citation>
    <scope>NUCLEOTIDE SEQUENCE [LARGE SCALE GENOMIC DNA]</scope>
    <source>
        <strain evidence="4">CCUG43001</strain>
    </source>
</reference>
<dbReference type="GO" id="GO:0005829">
    <property type="term" value="C:cytosol"/>
    <property type="evidence" value="ECO:0007669"/>
    <property type="project" value="TreeGrafter"/>
</dbReference>
<evidence type="ECO:0000313" key="5">
    <source>
        <dbReference type="Proteomes" id="UP000234239"/>
    </source>
</evidence>
<dbReference type="InterPro" id="IPR006056">
    <property type="entry name" value="RidA"/>
</dbReference>
<dbReference type="SUPFAM" id="SSF55298">
    <property type="entry name" value="YjgF-like"/>
    <property type="match status" value="1"/>
</dbReference>
<gene>
    <name evidence="2" type="ORF">AWM72_03390</name>
    <name evidence="3" type="ORF">CYJ28_05690</name>
</gene>
<dbReference type="CDD" id="cd00448">
    <property type="entry name" value="YjgF_YER057c_UK114_family"/>
    <property type="match status" value="1"/>
</dbReference>
<dbReference type="NCBIfam" id="TIGR00004">
    <property type="entry name" value="Rid family detoxifying hydrolase"/>
    <property type="match status" value="1"/>
</dbReference>
<dbReference type="RefSeq" id="WP_067973168.1">
    <property type="nucleotide sequence ID" value="NZ_CAJHKM010000004.1"/>
</dbReference>
<evidence type="ECO:0000313" key="3">
    <source>
        <dbReference type="EMBL" id="PKZ21399.1"/>
    </source>
</evidence>
<accession>A0A0X8FB00</accession>
<reference evidence="2 4" key="1">
    <citation type="journal article" date="2016" name="Genome Announc.">
        <title>Complete Genome Sequences of Aerococcus christensenii CCUG 28831T, Aerococcus sanguinicola CCUG 43001T, Aerococcus urinae CCUG 36881T, Aerococcus urinaeequi CCUG 28094T, Aerococcus urinaehominis CCUG 42038 BT, and Aerococcus viridans CCUG 4311T.</title>
        <authorList>
            <person name="Carkaci D."/>
            <person name="Dargis R."/>
            <person name="Nielsen X.C."/>
            <person name="Skovgaard O."/>
            <person name="Fuursted K."/>
            <person name="Christensen J.J."/>
        </authorList>
    </citation>
    <scope>NUCLEOTIDE SEQUENCE [LARGE SCALE GENOMIC DNA]</scope>
    <source>
        <strain evidence="2 4">CCUG43001</strain>
    </source>
</reference>
<dbReference type="InterPro" id="IPR006175">
    <property type="entry name" value="YjgF/YER057c/UK114"/>
</dbReference>
<reference evidence="3 5" key="3">
    <citation type="submission" date="2017-12" db="EMBL/GenBank/DDBJ databases">
        <title>Phylogenetic diversity of female urinary microbiome.</title>
        <authorList>
            <person name="Thomas-White K."/>
            <person name="Wolfe A.J."/>
        </authorList>
    </citation>
    <scope>NUCLEOTIDE SEQUENCE [LARGE SCALE GENOMIC DNA]</scope>
    <source>
        <strain evidence="3 5">UMB0139</strain>
    </source>
</reference>
<keyword evidence="4" id="KW-1185">Reference proteome</keyword>
<dbReference type="EMBL" id="CP014160">
    <property type="protein sequence ID" value="AMB93868.1"/>
    <property type="molecule type" value="Genomic_DNA"/>
</dbReference>
<evidence type="ECO:0000313" key="2">
    <source>
        <dbReference type="EMBL" id="AMB93868.1"/>
    </source>
</evidence>
<sequence length="124" mass="13390">MKKVIETKQAPAAIGPYSQAVEINNSLYVSGQIPVDPSTGEIAEDIESQAKQSMTNLKAIIEEAGYQVSDIVRCTIFLTDLANFQAVNEIYGSFLEEPFPSRSCVQVAALPKGVQIEVDAIAVK</sequence>
<dbReference type="KEGG" id="asan:AWM72_03390"/>
<dbReference type="PANTHER" id="PTHR11803">
    <property type="entry name" value="2-IMINOBUTANOATE/2-IMINOPROPANOATE DEAMINASE RIDA"/>
    <property type="match status" value="1"/>
</dbReference>
<dbReference type="AlphaFoldDB" id="A0A0X8FB00"/>
<dbReference type="GO" id="GO:0019239">
    <property type="term" value="F:deaminase activity"/>
    <property type="evidence" value="ECO:0007669"/>
    <property type="project" value="TreeGrafter"/>
</dbReference>
<dbReference type="EMBL" id="PKGY01000003">
    <property type="protein sequence ID" value="PKZ21399.1"/>
    <property type="molecule type" value="Genomic_DNA"/>
</dbReference>
<evidence type="ECO:0000256" key="1">
    <source>
        <dbReference type="ARBA" id="ARBA00010552"/>
    </source>
</evidence>
<organism evidence="2 4">
    <name type="scientific">Aerococcus sanguinicola</name>
    <dbReference type="NCBI Taxonomy" id="119206"/>
    <lineage>
        <taxon>Bacteria</taxon>
        <taxon>Bacillati</taxon>
        <taxon>Bacillota</taxon>
        <taxon>Bacilli</taxon>
        <taxon>Lactobacillales</taxon>
        <taxon>Aerococcaceae</taxon>
        <taxon>Aerococcus</taxon>
    </lineage>
</organism>
<proteinExistence type="inferred from homology"/>
<dbReference type="PANTHER" id="PTHR11803:SF39">
    <property type="entry name" value="2-IMINOBUTANOATE_2-IMINOPROPANOATE DEAMINASE"/>
    <property type="match status" value="1"/>
</dbReference>
<evidence type="ECO:0000313" key="4">
    <source>
        <dbReference type="Proteomes" id="UP000069912"/>
    </source>
</evidence>